<accession>A0A9W9VPJ9</accession>
<dbReference type="Proteomes" id="UP001147747">
    <property type="component" value="Unassembled WGS sequence"/>
</dbReference>
<evidence type="ECO:0000256" key="2">
    <source>
        <dbReference type="SAM" id="Phobius"/>
    </source>
</evidence>
<keyword evidence="4" id="KW-1185">Reference proteome</keyword>
<organism evidence="3 4">
    <name type="scientific">Penicillium cosmopolitanum</name>
    <dbReference type="NCBI Taxonomy" id="1131564"/>
    <lineage>
        <taxon>Eukaryota</taxon>
        <taxon>Fungi</taxon>
        <taxon>Dikarya</taxon>
        <taxon>Ascomycota</taxon>
        <taxon>Pezizomycotina</taxon>
        <taxon>Eurotiomycetes</taxon>
        <taxon>Eurotiomycetidae</taxon>
        <taxon>Eurotiales</taxon>
        <taxon>Aspergillaceae</taxon>
        <taxon>Penicillium</taxon>
    </lineage>
</organism>
<keyword evidence="2" id="KW-0472">Membrane</keyword>
<proteinExistence type="predicted"/>
<keyword evidence="2" id="KW-0812">Transmembrane</keyword>
<sequence length="323" mass="35123">MGAAHRGMDRAREGEQGNEEARGVGEAIFDAPIPEEEEEDDAASSPGYTGASPAAPLSTPVIVPLAGPSTITPPFMWQQLPGFPVAAAAPPPSSGPLQAMAITPDPWIPNAEYPLPYGRLQAHGELRRQWIDDPAAPNCPINPSTLTIQQVEANFPYVLPPRCNVMCEDFVDQAKDLGIAPGPVYWSLQIRAPNFIWIGDTGPGVIVICAIRRTRNSNAYQISELTQALYTRNFNMNTLRHVFVQQVVNAETNPFVRRGLYTGNTRPGLTWPKQKPETWDYDTPEYDGLLGSRIGKLIAYLVLGAFPGALVALLGSLHGQPTF</sequence>
<feature type="compositionally biased region" description="Acidic residues" evidence="1">
    <location>
        <begin position="33"/>
        <end position="42"/>
    </location>
</feature>
<feature type="region of interest" description="Disordered" evidence="1">
    <location>
        <begin position="1"/>
        <end position="54"/>
    </location>
</feature>
<gene>
    <name evidence="3" type="ORF">N7509_009512</name>
</gene>
<feature type="transmembrane region" description="Helical" evidence="2">
    <location>
        <begin position="297"/>
        <end position="317"/>
    </location>
</feature>
<dbReference type="EMBL" id="JAPZBU010000009">
    <property type="protein sequence ID" value="KAJ5386971.1"/>
    <property type="molecule type" value="Genomic_DNA"/>
</dbReference>
<evidence type="ECO:0000256" key="1">
    <source>
        <dbReference type="SAM" id="MobiDB-lite"/>
    </source>
</evidence>
<comment type="caution">
    <text evidence="3">The sequence shown here is derived from an EMBL/GenBank/DDBJ whole genome shotgun (WGS) entry which is preliminary data.</text>
</comment>
<evidence type="ECO:0000313" key="3">
    <source>
        <dbReference type="EMBL" id="KAJ5386971.1"/>
    </source>
</evidence>
<dbReference type="OrthoDB" id="4366145at2759"/>
<evidence type="ECO:0000313" key="4">
    <source>
        <dbReference type="Proteomes" id="UP001147747"/>
    </source>
</evidence>
<dbReference type="RefSeq" id="XP_056484769.1">
    <property type="nucleotide sequence ID" value="XM_056634149.1"/>
</dbReference>
<reference evidence="3" key="2">
    <citation type="journal article" date="2023" name="IMA Fungus">
        <title>Comparative genomic study of the Penicillium genus elucidates a diverse pangenome and 15 lateral gene transfer events.</title>
        <authorList>
            <person name="Petersen C."/>
            <person name="Sorensen T."/>
            <person name="Nielsen M.R."/>
            <person name="Sondergaard T.E."/>
            <person name="Sorensen J.L."/>
            <person name="Fitzpatrick D.A."/>
            <person name="Frisvad J.C."/>
            <person name="Nielsen K.L."/>
        </authorList>
    </citation>
    <scope>NUCLEOTIDE SEQUENCE</scope>
    <source>
        <strain evidence="3">IBT 29677</strain>
    </source>
</reference>
<keyword evidence="2" id="KW-1133">Transmembrane helix</keyword>
<dbReference type="AlphaFoldDB" id="A0A9W9VPJ9"/>
<protein>
    <submittedName>
        <fullName evidence="3">Uncharacterized protein</fullName>
    </submittedName>
</protein>
<dbReference type="GeneID" id="81373129"/>
<reference evidence="3" key="1">
    <citation type="submission" date="2022-12" db="EMBL/GenBank/DDBJ databases">
        <authorList>
            <person name="Petersen C."/>
        </authorList>
    </citation>
    <scope>NUCLEOTIDE SEQUENCE</scope>
    <source>
        <strain evidence="3">IBT 29677</strain>
    </source>
</reference>
<feature type="compositionally biased region" description="Basic and acidic residues" evidence="1">
    <location>
        <begin position="1"/>
        <end position="23"/>
    </location>
</feature>
<name>A0A9W9VPJ9_9EURO</name>